<dbReference type="Proteomes" id="UP000294546">
    <property type="component" value="Unassembled WGS sequence"/>
</dbReference>
<accession>A0A4R1GGQ7</accession>
<dbReference type="Pfam" id="PF16587">
    <property type="entry name" value="DUF5061"/>
    <property type="match status" value="1"/>
</dbReference>
<name>A0A4R1GGQ7_9GAMM</name>
<dbReference type="EMBL" id="SMFU01000008">
    <property type="protein sequence ID" value="TCK07238.1"/>
    <property type="molecule type" value="Genomic_DNA"/>
</dbReference>
<evidence type="ECO:0000313" key="1">
    <source>
        <dbReference type="EMBL" id="TCK07238.1"/>
    </source>
</evidence>
<reference evidence="1 2" key="1">
    <citation type="submission" date="2019-03" db="EMBL/GenBank/DDBJ databases">
        <title>Genomic Encyclopedia of Archaeal and Bacterial Type Strains, Phase II (KMG-II): from individual species to whole genera.</title>
        <authorList>
            <person name="Goeker M."/>
        </authorList>
    </citation>
    <scope>NUCLEOTIDE SEQUENCE [LARGE SCALE GENOMIC DNA]</scope>
    <source>
        <strain evidence="1 2">DSM 27697</strain>
    </source>
</reference>
<gene>
    <name evidence="1" type="ORF">CLV83_2097</name>
</gene>
<dbReference type="InterPro" id="IPR032258">
    <property type="entry name" value="DUF5061"/>
</dbReference>
<dbReference type="OrthoDB" id="6239412at2"/>
<proteinExistence type="predicted"/>
<organism evidence="1 2">
    <name type="scientific">Marinobacterium mangrovicola</name>
    <dbReference type="NCBI Taxonomy" id="1476959"/>
    <lineage>
        <taxon>Bacteria</taxon>
        <taxon>Pseudomonadati</taxon>
        <taxon>Pseudomonadota</taxon>
        <taxon>Gammaproteobacteria</taxon>
        <taxon>Oceanospirillales</taxon>
        <taxon>Oceanospirillaceae</taxon>
        <taxon>Marinobacterium</taxon>
    </lineage>
</organism>
<dbReference type="AlphaFoldDB" id="A0A4R1GGQ7"/>
<evidence type="ECO:0000313" key="2">
    <source>
        <dbReference type="Proteomes" id="UP000294546"/>
    </source>
</evidence>
<keyword evidence="2" id="KW-1185">Reference proteome</keyword>
<comment type="caution">
    <text evidence="1">The sequence shown here is derived from an EMBL/GenBank/DDBJ whole genome shotgun (WGS) entry which is preliminary data.</text>
</comment>
<sequence>MSLRADINGVICGMQTPFFTTTSRFLATLVCVGALAGCAQTSPVSSGSQWQSQATVANTLSPELQQFFNNSAEQASAYFDHTPWGSHADVIVQSQYYAGSGRDCLRLQVIPAAQTTKIAIACKQDSQWVSVRPVTQLLNAQ</sequence>
<protein>
    <submittedName>
        <fullName evidence="1">Common-antigen outer membrane protein</fullName>
    </submittedName>
</protein>